<keyword evidence="10 18" id="KW-0418">Kinase</keyword>
<keyword evidence="12 15" id="KW-1133">Transmembrane helix</keyword>
<evidence type="ECO:0000256" key="5">
    <source>
        <dbReference type="ARBA" id="ARBA00022519"/>
    </source>
</evidence>
<evidence type="ECO:0000256" key="3">
    <source>
        <dbReference type="ARBA" id="ARBA00012438"/>
    </source>
</evidence>
<dbReference type="Pfam" id="PF00512">
    <property type="entry name" value="HisKA"/>
    <property type="match status" value="1"/>
</dbReference>
<keyword evidence="7" id="KW-0808">Transferase</keyword>
<dbReference type="RefSeq" id="WP_284375787.1">
    <property type="nucleotide sequence ID" value="NZ_BSNN01000002.1"/>
</dbReference>
<evidence type="ECO:0000256" key="6">
    <source>
        <dbReference type="ARBA" id="ARBA00022553"/>
    </source>
</evidence>
<dbReference type="PRINTS" id="PR00344">
    <property type="entry name" value="BCTRLSENSOR"/>
</dbReference>
<dbReference type="Proteomes" id="UP001156694">
    <property type="component" value="Unassembled WGS sequence"/>
</dbReference>
<keyword evidence="13" id="KW-0902">Two-component regulatory system</keyword>
<dbReference type="SMART" id="SM00387">
    <property type="entry name" value="HATPase_c"/>
    <property type="match status" value="1"/>
</dbReference>
<keyword evidence="9" id="KW-0547">Nucleotide-binding</keyword>
<organism evidence="18 19">
    <name type="scientific">Amylibacter marinus</name>
    <dbReference type="NCBI Taxonomy" id="1475483"/>
    <lineage>
        <taxon>Bacteria</taxon>
        <taxon>Pseudomonadati</taxon>
        <taxon>Pseudomonadota</taxon>
        <taxon>Alphaproteobacteria</taxon>
        <taxon>Rhodobacterales</taxon>
        <taxon>Paracoccaceae</taxon>
        <taxon>Amylibacter</taxon>
    </lineage>
</organism>
<evidence type="ECO:0000256" key="14">
    <source>
        <dbReference type="ARBA" id="ARBA00023136"/>
    </source>
</evidence>
<dbReference type="PROSITE" id="PS50109">
    <property type="entry name" value="HIS_KIN"/>
    <property type="match status" value="1"/>
</dbReference>
<dbReference type="EMBL" id="BSNN01000002">
    <property type="protein sequence ID" value="GLQ34166.1"/>
    <property type="molecule type" value="Genomic_DNA"/>
</dbReference>
<dbReference type="SUPFAM" id="SSF47384">
    <property type="entry name" value="Homodimeric domain of signal transducing histidine kinase"/>
    <property type="match status" value="1"/>
</dbReference>
<evidence type="ECO:0000256" key="10">
    <source>
        <dbReference type="ARBA" id="ARBA00022777"/>
    </source>
</evidence>
<gene>
    <name evidence="18" type="ORF">GCM10007939_04490</name>
</gene>
<keyword evidence="8 15" id="KW-0812">Transmembrane</keyword>
<evidence type="ECO:0000256" key="2">
    <source>
        <dbReference type="ARBA" id="ARBA00004429"/>
    </source>
</evidence>
<dbReference type="InterPro" id="IPR005467">
    <property type="entry name" value="His_kinase_dom"/>
</dbReference>
<sequence length="446" mass="49277">MKIFAVIKDYLPKSLFGRSLLIVVIPILAVQSVVTYIFVDRLYGDVTIAKTTDLAREVNYVLEPSDTGEASAPSLAQLRSRAAPLQIRVNTQLPTGLRINEDRIGFIDISGRYLIATLRQEIDQIVGIDLLSQEDRILIDLRRAGQIWRINIRRDRATASNPHQLLVASTLAALLFLGLAIIFLKNQVKPITLLARSAEAFGKGRKIPFAPRGAAEVRRAGHAFISMQSRIERQIDQRTQMLSGVSHDLRTPLTRMKLSLSMLGDDPQIQELQGDVVEMEHIMEEFLAFARGDSGEDTVAVNVKPFIKSLIRDRKRLGHEVDLHFAQGDQESPEIMAKHQSLRRAINNLLANAQRYAQACRATVSIDSDGVRFVVEDDGPGIPKASREDALQPFERLDAARNQNQGTGTGLGLAIVADVARSHGGQLTLGHSDALGGLRAQLFIPR</sequence>
<keyword evidence="4" id="KW-1003">Cell membrane</keyword>
<dbReference type="InterPro" id="IPR003660">
    <property type="entry name" value="HAMP_dom"/>
</dbReference>
<evidence type="ECO:0000256" key="9">
    <source>
        <dbReference type="ARBA" id="ARBA00022741"/>
    </source>
</evidence>
<dbReference type="SUPFAM" id="SSF55874">
    <property type="entry name" value="ATPase domain of HSP90 chaperone/DNA topoisomerase II/histidine kinase"/>
    <property type="match status" value="1"/>
</dbReference>
<evidence type="ECO:0000313" key="19">
    <source>
        <dbReference type="Proteomes" id="UP001156694"/>
    </source>
</evidence>
<evidence type="ECO:0000256" key="15">
    <source>
        <dbReference type="SAM" id="Phobius"/>
    </source>
</evidence>
<dbReference type="InterPro" id="IPR036097">
    <property type="entry name" value="HisK_dim/P_sf"/>
</dbReference>
<evidence type="ECO:0000259" key="16">
    <source>
        <dbReference type="PROSITE" id="PS50109"/>
    </source>
</evidence>
<name>A0ABQ5VSA4_9RHOB</name>
<evidence type="ECO:0000256" key="13">
    <source>
        <dbReference type="ARBA" id="ARBA00023012"/>
    </source>
</evidence>
<dbReference type="InterPro" id="IPR004358">
    <property type="entry name" value="Sig_transdc_His_kin-like_C"/>
</dbReference>
<dbReference type="PANTHER" id="PTHR44936:SF5">
    <property type="entry name" value="SENSOR HISTIDINE KINASE ENVZ"/>
    <property type="match status" value="1"/>
</dbReference>
<dbReference type="SMART" id="SM00388">
    <property type="entry name" value="HisKA"/>
    <property type="match status" value="1"/>
</dbReference>
<reference evidence="19" key="1">
    <citation type="journal article" date="2019" name="Int. J. Syst. Evol. Microbiol.">
        <title>The Global Catalogue of Microorganisms (GCM) 10K type strain sequencing project: providing services to taxonomists for standard genome sequencing and annotation.</title>
        <authorList>
            <consortium name="The Broad Institute Genomics Platform"/>
            <consortium name="The Broad Institute Genome Sequencing Center for Infectious Disease"/>
            <person name="Wu L."/>
            <person name="Ma J."/>
        </authorList>
    </citation>
    <scope>NUCLEOTIDE SEQUENCE [LARGE SCALE GENOMIC DNA]</scope>
    <source>
        <strain evidence="19">NBRC 110140</strain>
    </source>
</reference>
<keyword evidence="6" id="KW-0597">Phosphoprotein</keyword>
<keyword evidence="11" id="KW-0067">ATP-binding</keyword>
<proteinExistence type="predicted"/>
<comment type="caution">
    <text evidence="18">The sequence shown here is derived from an EMBL/GenBank/DDBJ whole genome shotgun (WGS) entry which is preliminary data.</text>
</comment>
<dbReference type="EC" id="2.7.13.3" evidence="3"/>
<keyword evidence="5" id="KW-0997">Cell inner membrane</keyword>
<feature type="domain" description="Histidine kinase" evidence="16">
    <location>
        <begin position="244"/>
        <end position="446"/>
    </location>
</feature>
<dbReference type="GO" id="GO:0016301">
    <property type="term" value="F:kinase activity"/>
    <property type="evidence" value="ECO:0007669"/>
    <property type="project" value="UniProtKB-KW"/>
</dbReference>
<dbReference type="PANTHER" id="PTHR44936">
    <property type="entry name" value="SENSOR PROTEIN CREC"/>
    <property type="match status" value="1"/>
</dbReference>
<feature type="transmembrane region" description="Helical" evidence="15">
    <location>
        <begin position="20"/>
        <end position="39"/>
    </location>
</feature>
<dbReference type="InterPro" id="IPR036890">
    <property type="entry name" value="HATPase_C_sf"/>
</dbReference>
<comment type="subcellular location">
    <subcellularLocation>
        <location evidence="2">Cell inner membrane</location>
        <topology evidence="2">Multi-pass membrane protein</topology>
    </subcellularLocation>
</comment>
<dbReference type="Gene3D" id="1.10.287.130">
    <property type="match status" value="1"/>
</dbReference>
<dbReference type="CDD" id="cd00082">
    <property type="entry name" value="HisKA"/>
    <property type="match status" value="1"/>
</dbReference>
<feature type="transmembrane region" description="Helical" evidence="15">
    <location>
        <begin position="165"/>
        <end position="184"/>
    </location>
</feature>
<comment type="catalytic activity">
    <reaction evidence="1">
        <text>ATP + protein L-histidine = ADP + protein N-phospho-L-histidine.</text>
        <dbReference type="EC" id="2.7.13.3"/>
    </reaction>
</comment>
<keyword evidence="14 15" id="KW-0472">Membrane</keyword>
<evidence type="ECO:0000313" key="18">
    <source>
        <dbReference type="EMBL" id="GLQ34166.1"/>
    </source>
</evidence>
<dbReference type="Gene3D" id="3.30.565.10">
    <property type="entry name" value="Histidine kinase-like ATPase, C-terminal domain"/>
    <property type="match status" value="1"/>
</dbReference>
<evidence type="ECO:0000259" key="17">
    <source>
        <dbReference type="PROSITE" id="PS50885"/>
    </source>
</evidence>
<dbReference type="InterPro" id="IPR003594">
    <property type="entry name" value="HATPase_dom"/>
</dbReference>
<evidence type="ECO:0000256" key="4">
    <source>
        <dbReference type="ARBA" id="ARBA00022475"/>
    </source>
</evidence>
<accession>A0ABQ5VSA4</accession>
<keyword evidence="19" id="KW-1185">Reference proteome</keyword>
<evidence type="ECO:0000256" key="8">
    <source>
        <dbReference type="ARBA" id="ARBA00022692"/>
    </source>
</evidence>
<dbReference type="InterPro" id="IPR050980">
    <property type="entry name" value="2C_sensor_his_kinase"/>
</dbReference>
<dbReference type="PROSITE" id="PS50885">
    <property type="entry name" value="HAMP"/>
    <property type="match status" value="1"/>
</dbReference>
<protein>
    <recommendedName>
        <fullName evidence="3">histidine kinase</fullName>
        <ecNumber evidence="3">2.7.13.3</ecNumber>
    </recommendedName>
</protein>
<evidence type="ECO:0000256" key="12">
    <source>
        <dbReference type="ARBA" id="ARBA00022989"/>
    </source>
</evidence>
<evidence type="ECO:0000256" key="7">
    <source>
        <dbReference type="ARBA" id="ARBA00022679"/>
    </source>
</evidence>
<evidence type="ECO:0000256" key="11">
    <source>
        <dbReference type="ARBA" id="ARBA00022840"/>
    </source>
</evidence>
<dbReference type="InterPro" id="IPR003661">
    <property type="entry name" value="HisK_dim/P_dom"/>
</dbReference>
<feature type="domain" description="HAMP" evidence="17">
    <location>
        <begin position="185"/>
        <end position="236"/>
    </location>
</feature>
<evidence type="ECO:0000256" key="1">
    <source>
        <dbReference type="ARBA" id="ARBA00000085"/>
    </source>
</evidence>
<dbReference type="Pfam" id="PF02518">
    <property type="entry name" value="HATPase_c"/>
    <property type="match status" value="1"/>
</dbReference>